<organism evidence="3 4">
    <name type="scientific">Stenotrophomonas daejeonensis</name>
    <dbReference type="NCBI Taxonomy" id="659018"/>
    <lineage>
        <taxon>Bacteria</taxon>
        <taxon>Pseudomonadati</taxon>
        <taxon>Pseudomonadota</taxon>
        <taxon>Gammaproteobacteria</taxon>
        <taxon>Lysobacterales</taxon>
        <taxon>Lysobacteraceae</taxon>
        <taxon>Stenotrophomonas</taxon>
    </lineage>
</organism>
<gene>
    <name evidence="3" type="ORF">ABB34_08790</name>
</gene>
<reference evidence="3 4" key="1">
    <citation type="submission" date="2015-05" db="EMBL/GenBank/DDBJ databases">
        <title>Genome sequencing and analysis of members of genus Stenotrophomonas.</title>
        <authorList>
            <person name="Patil P.P."/>
            <person name="Midha S."/>
            <person name="Patil P.B."/>
        </authorList>
    </citation>
    <scope>NUCLEOTIDE SEQUENCE [LARGE SCALE GENOMIC DNA]</scope>
    <source>
        <strain evidence="3 4">JCM 16244</strain>
    </source>
</reference>
<dbReference type="RefSeq" id="WP_057640939.1">
    <property type="nucleotide sequence ID" value="NZ_LDJP01000050.1"/>
</dbReference>
<feature type="chain" id="PRO_5006396699" description="Classical arabinogalactan protein 4" evidence="2">
    <location>
        <begin position="22"/>
        <end position="127"/>
    </location>
</feature>
<comment type="caution">
    <text evidence="3">The sequence shown here is derived from an EMBL/GenBank/DDBJ whole genome shotgun (WGS) entry which is preliminary data.</text>
</comment>
<dbReference type="EMBL" id="LDJP01000050">
    <property type="protein sequence ID" value="KRG84659.1"/>
    <property type="molecule type" value="Genomic_DNA"/>
</dbReference>
<keyword evidence="4" id="KW-1185">Reference proteome</keyword>
<keyword evidence="2" id="KW-0732">Signal</keyword>
<feature type="compositionally biased region" description="Basic and acidic residues" evidence="1">
    <location>
        <begin position="118"/>
        <end position="127"/>
    </location>
</feature>
<dbReference type="Proteomes" id="UP000050940">
    <property type="component" value="Unassembled WGS sequence"/>
</dbReference>
<feature type="region of interest" description="Disordered" evidence="1">
    <location>
        <begin position="21"/>
        <end position="127"/>
    </location>
</feature>
<evidence type="ECO:0000256" key="1">
    <source>
        <dbReference type="SAM" id="MobiDB-lite"/>
    </source>
</evidence>
<dbReference type="STRING" id="659018.ABB34_08790"/>
<name>A0A0R0E426_9GAMM</name>
<sequence length="127" mass="13773">MKRAHALALLLAAAVPLAAQAQLRQPPSPTETRPVSLPQPSRSNDDKAGERTQRDEPPTVGKPQASTPRPITRPAAQRPVYDAHGQRMNGMRQAGANRVMDTRTGRYYDTVPSGDGQRIVKQDDGSP</sequence>
<feature type="compositionally biased region" description="Basic and acidic residues" evidence="1">
    <location>
        <begin position="43"/>
        <end position="57"/>
    </location>
</feature>
<evidence type="ECO:0000256" key="2">
    <source>
        <dbReference type="SAM" id="SignalP"/>
    </source>
</evidence>
<feature type="compositionally biased region" description="Polar residues" evidence="1">
    <location>
        <begin position="30"/>
        <end position="42"/>
    </location>
</feature>
<proteinExistence type="predicted"/>
<protein>
    <recommendedName>
        <fullName evidence="5">Classical arabinogalactan protein 4</fullName>
    </recommendedName>
</protein>
<evidence type="ECO:0000313" key="3">
    <source>
        <dbReference type="EMBL" id="KRG84659.1"/>
    </source>
</evidence>
<dbReference type="PATRIC" id="fig|659018.3.peg.1775"/>
<evidence type="ECO:0008006" key="5">
    <source>
        <dbReference type="Google" id="ProtNLM"/>
    </source>
</evidence>
<dbReference type="OrthoDB" id="5988514at2"/>
<accession>A0A0R0E426</accession>
<feature type="signal peptide" evidence="2">
    <location>
        <begin position="1"/>
        <end position="21"/>
    </location>
</feature>
<evidence type="ECO:0000313" key="4">
    <source>
        <dbReference type="Proteomes" id="UP000050940"/>
    </source>
</evidence>
<dbReference type="AlphaFoldDB" id="A0A0R0E426"/>